<accession>A0AAV4HMZ3</accession>
<comment type="catalytic activity">
    <reaction evidence="14">
        <text>glycyl-L-cysteinyl-[protein] + cholesterol + H(+) = [protein]-C-terminal glycyl cholesterol ester + N-terminal L-cysteinyl-[protein]</text>
        <dbReference type="Rhea" id="RHEA:59504"/>
        <dbReference type="Rhea" id="RHEA-COMP:12707"/>
        <dbReference type="Rhea" id="RHEA-COMP:15369"/>
        <dbReference type="Rhea" id="RHEA-COMP:15374"/>
        <dbReference type="ChEBI" id="CHEBI:15378"/>
        <dbReference type="ChEBI" id="CHEBI:16113"/>
        <dbReference type="ChEBI" id="CHEBI:65250"/>
        <dbReference type="ChEBI" id="CHEBI:143135"/>
        <dbReference type="ChEBI" id="CHEBI:143140"/>
    </reaction>
    <physiologicalReaction direction="left-to-right" evidence="14">
        <dbReference type="Rhea" id="RHEA:59505"/>
    </physiologicalReaction>
</comment>
<dbReference type="InterPro" id="IPR050387">
    <property type="entry name" value="Hedgehog_Signaling"/>
</dbReference>
<dbReference type="InterPro" id="IPR001767">
    <property type="entry name" value="Hedgehog_Hint"/>
</dbReference>
<dbReference type="GO" id="GO:0005886">
    <property type="term" value="C:plasma membrane"/>
    <property type="evidence" value="ECO:0007669"/>
    <property type="project" value="UniProtKB-SubCell"/>
</dbReference>
<evidence type="ECO:0000256" key="7">
    <source>
        <dbReference type="ARBA" id="ARBA00022729"/>
    </source>
</evidence>
<dbReference type="FunFam" id="3.30.1380.10:FF:000005">
    <property type="entry name" value="Sonic hedgehog signaling molecule"/>
    <property type="match status" value="1"/>
</dbReference>
<evidence type="ECO:0000259" key="16">
    <source>
        <dbReference type="SMART" id="SM00305"/>
    </source>
</evidence>
<keyword evidence="12" id="KW-0564">Palmitate</keyword>
<dbReference type="EMBL" id="BMAT01012806">
    <property type="protein sequence ID" value="GFR99522.1"/>
    <property type="molecule type" value="Genomic_DNA"/>
</dbReference>
<organism evidence="18 19">
    <name type="scientific">Elysia marginata</name>
    <dbReference type="NCBI Taxonomy" id="1093978"/>
    <lineage>
        <taxon>Eukaryota</taxon>
        <taxon>Metazoa</taxon>
        <taxon>Spiralia</taxon>
        <taxon>Lophotrochozoa</taxon>
        <taxon>Mollusca</taxon>
        <taxon>Gastropoda</taxon>
        <taxon>Heterobranchia</taxon>
        <taxon>Euthyneura</taxon>
        <taxon>Panpulmonata</taxon>
        <taxon>Sacoglossa</taxon>
        <taxon>Placobranchoidea</taxon>
        <taxon>Plakobranchidae</taxon>
        <taxon>Elysia</taxon>
    </lineage>
</organism>
<keyword evidence="8 15" id="KW-0378">Hydrolase</keyword>
<keyword evidence="4 15" id="KW-0645">Protease</keyword>
<keyword evidence="15" id="KW-0256">Endoplasmic reticulum</keyword>
<evidence type="ECO:0000259" key="17">
    <source>
        <dbReference type="SMART" id="SM00306"/>
    </source>
</evidence>
<evidence type="ECO:0000256" key="15">
    <source>
        <dbReference type="RuleBase" id="RU280812"/>
    </source>
</evidence>
<dbReference type="InterPro" id="IPR003586">
    <property type="entry name" value="Hint_dom_C"/>
</dbReference>
<name>A0AAV4HMZ3_9GAST</name>
<keyword evidence="3 15" id="KW-1003">Cell membrane</keyword>
<evidence type="ECO:0000256" key="11">
    <source>
        <dbReference type="ARBA" id="ARBA00023136"/>
    </source>
</evidence>
<dbReference type="GO" id="GO:0016740">
    <property type="term" value="F:transferase activity"/>
    <property type="evidence" value="ECO:0007669"/>
    <property type="project" value="UniProtKB-KW"/>
</dbReference>
<keyword evidence="11 15" id="KW-0472">Membrane</keyword>
<dbReference type="PRINTS" id="PR00632">
    <property type="entry name" value="SONICHHOG"/>
</dbReference>
<dbReference type="Gene3D" id="2.170.16.10">
    <property type="entry name" value="Hedgehog/Intein (Hint) domain"/>
    <property type="match status" value="2"/>
</dbReference>
<comment type="function">
    <molecule>Protein hedgehog N-product</molecule>
    <text evidence="15">The dually lipidated hedgehog protein N-product is a morphogen which is essential for a variety of patterning events during development.</text>
</comment>
<dbReference type="AlphaFoldDB" id="A0AAV4HMZ3"/>
<evidence type="ECO:0000256" key="2">
    <source>
        <dbReference type="ARBA" id="ARBA00022473"/>
    </source>
</evidence>
<evidence type="ECO:0000256" key="8">
    <source>
        <dbReference type="ARBA" id="ARBA00022801"/>
    </source>
</evidence>
<dbReference type="PANTHER" id="PTHR11889">
    <property type="entry name" value="HEDGEHOG"/>
    <property type="match status" value="1"/>
</dbReference>
<dbReference type="GO" id="GO:0005113">
    <property type="term" value="F:patched binding"/>
    <property type="evidence" value="ECO:0007669"/>
    <property type="project" value="TreeGrafter"/>
</dbReference>
<comment type="similarity">
    <text evidence="1 15">Belongs to the hedgehog family.</text>
</comment>
<evidence type="ECO:0000256" key="4">
    <source>
        <dbReference type="ARBA" id="ARBA00022670"/>
    </source>
</evidence>
<evidence type="ECO:0000256" key="5">
    <source>
        <dbReference type="ARBA" id="ARBA00022679"/>
    </source>
</evidence>
<dbReference type="InterPro" id="IPR006141">
    <property type="entry name" value="Intein_N"/>
</dbReference>
<evidence type="ECO:0000256" key="9">
    <source>
        <dbReference type="ARBA" id="ARBA00022813"/>
    </source>
</evidence>
<dbReference type="InterPro" id="IPR036844">
    <property type="entry name" value="Hint_dom_sf"/>
</dbReference>
<keyword evidence="15" id="KW-0333">Golgi apparatus</keyword>
<protein>
    <recommendedName>
        <fullName evidence="15">Hedgehog protein</fullName>
    </recommendedName>
</protein>
<dbReference type="CDD" id="cd00081">
    <property type="entry name" value="Hint"/>
    <property type="match status" value="1"/>
</dbReference>
<keyword evidence="2 15" id="KW-0217">Developmental protein</keyword>
<evidence type="ECO:0000256" key="3">
    <source>
        <dbReference type="ARBA" id="ARBA00022475"/>
    </source>
</evidence>
<keyword evidence="9 15" id="KW-0068">Autocatalytic cleavage</keyword>
<dbReference type="Pfam" id="PF01085">
    <property type="entry name" value="HH_signal"/>
    <property type="match status" value="1"/>
</dbReference>
<evidence type="ECO:0000256" key="13">
    <source>
        <dbReference type="ARBA" id="ARBA00023288"/>
    </source>
</evidence>
<dbReference type="PROSITE" id="PS50817">
    <property type="entry name" value="INTEIN_N_TER"/>
    <property type="match status" value="1"/>
</dbReference>
<dbReference type="PANTHER" id="PTHR11889:SF31">
    <property type="entry name" value="PROTEIN HEDGEHOG"/>
    <property type="match status" value="1"/>
</dbReference>
<dbReference type="InterPro" id="IPR000320">
    <property type="entry name" value="Hedgehog_signalling_dom"/>
</dbReference>
<dbReference type="GO" id="GO:0007267">
    <property type="term" value="P:cell-cell signaling"/>
    <property type="evidence" value="ECO:0007669"/>
    <property type="project" value="InterPro"/>
</dbReference>
<gene>
    <name evidence="18" type="ORF">ElyMa_006376000</name>
</gene>
<dbReference type="GO" id="GO:0005615">
    <property type="term" value="C:extracellular space"/>
    <property type="evidence" value="ECO:0007669"/>
    <property type="project" value="TreeGrafter"/>
</dbReference>
<keyword evidence="6" id="KW-0479">Metal-binding</keyword>
<evidence type="ECO:0000256" key="10">
    <source>
        <dbReference type="ARBA" id="ARBA00022837"/>
    </source>
</evidence>
<evidence type="ECO:0000256" key="1">
    <source>
        <dbReference type="ARBA" id="ARBA00010649"/>
    </source>
</evidence>
<dbReference type="GO" id="GO:0005789">
    <property type="term" value="C:endoplasmic reticulum membrane"/>
    <property type="evidence" value="ECO:0007669"/>
    <property type="project" value="UniProtKB-SubCell"/>
</dbReference>
<evidence type="ECO:0000256" key="12">
    <source>
        <dbReference type="ARBA" id="ARBA00023139"/>
    </source>
</evidence>
<keyword evidence="5" id="KW-0808">Transferase</keyword>
<sequence length="500" mass="55400">MQTALLCAKRYGYLWRNVASGLSTTSRRGIARFAETMRDLAKRLTNTPNSGWRCKDKLNILAISVLNQWPGVKLRVTEAWDEDNMHAANSLHYEGRAVDITTSDMDRTKYGMLARLAVEAGFDWVYYETRSHVHCSVKSDSSVAINFGGCYSAGSLVSLPGGGTKVMSEVKVGDSVLSTNPVDGTLVYSDVVAFLDRNPERSAVFYTVRTASGRSLMLTGKHLLYYLTRQDVEGTTQETGTTQRETEAVGDSIGLADYSSSGSYKGSNISLLDASLGKRLHHGAGALGSRQELENHAYYNYKKAFPHGRLAYAEELQVGQYLLQVYPADSRAFRDSEILREQGTSHKLREDDASSADIGVTENQLVPDKIVSIETAKQKGVFAPLTAQGTVVVDGYVTSCYAFLKDVNLAHSVMAPIRAYHVLKLYVSDWLDSVIKPAFDWLICWPYGDLSSTRKPIEPYFNATSYSEVYNTEQDGAHWYARMLYSIAVNVLGMEIFISI</sequence>
<dbReference type="GO" id="GO:0001708">
    <property type="term" value="P:cell fate specification"/>
    <property type="evidence" value="ECO:0007669"/>
    <property type="project" value="TreeGrafter"/>
</dbReference>
<evidence type="ECO:0000256" key="14">
    <source>
        <dbReference type="ARBA" id="ARBA00048589"/>
    </source>
</evidence>
<dbReference type="InterPro" id="IPR009045">
    <property type="entry name" value="Zn_M74/Hedgehog-like"/>
</dbReference>
<dbReference type="SMART" id="SM00305">
    <property type="entry name" value="HintC"/>
    <property type="match status" value="1"/>
</dbReference>
<dbReference type="GO" id="GO:0016539">
    <property type="term" value="P:intein-mediated protein splicing"/>
    <property type="evidence" value="ECO:0007669"/>
    <property type="project" value="InterPro"/>
</dbReference>
<proteinExistence type="inferred from homology"/>
<evidence type="ECO:0000313" key="19">
    <source>
        <dbReference type="Proteomes" id="UP000762676"/>
    </source>
</evidence>
<dbReference type="GO" id="GO:0010468">
    <property type="term" value="P:regulation of gene expression"/>
    <property type="evidence" value="ECO:0007669"/>
    <property type="project" value="TreeGrafter"/>
</dbReference>
<reference evidence="18 19" key="1">
    <citation type="journal article" date="2021" name="Elife">
        <title>Chloroplast acquisition without the gene transfer in kleptoplastic sea slugs, Plakobranchus ocellatus.</title>
        <authorList>
            <person name="Maeda T."/>
            <person name="Takahashi S."/>
            <person name="Yoshida T."/>
            <person name="Shimamura S."/>
            <person name="Takaki Y."/>
            <person name="Nagai Y."/>
            <person name="Toyoda A."/>
            <person name="Suzuki Y."/>
            <person name="Arimoto A."/>
            <person name="Ishii H."/>
            <person name="Satoh N."/>
            <person name="Nishiyama T."/>
            <person name="Hasebe M."/>
            <person name="Maruyama T."/>
            <person name="Minagawa J."/>
            <person name="Obokata J."/>
            <person name="Shigenobu S."/>
        </authorList>
    </citation>
    <scope>NUCLEOTIDE SEQUENCE [LARGE SCALE GENOMIC DNA]</scope>
</reference>
<evidence type="ECO:0000256" key="6">
    <source>
        <dbReference type="ARBA" id="ARBA00022723"/>
    </source>
</evidence>
<dbReference type="Proteomes" id="UP000762676">
    <property type="component" value="Unassembled WGS sequence"/>
</dbReference>
<dbReference type="GO" id="GO:0048731">
    <property type="term" value="P:system development"/>
    <property type="evidence" value="ECO:0007669"/>
    <property type="project" value="UniProtKB-ARBA"/>
</dbReference>
<evidence type="ECO:0000313" key="18">
    <source>
        <dbReference type="EMBL" id="GFR99522.1"/>
    </source>
</evidence>
<comment type="function">
    <molecule>Protein hedgehog</molecule>
    <text evidence="15">The C-terminal part of the hedgehog protein precursor displays an autoproteolysis activity that results in the cleavage of the full-length protein into two parts (N-product and C-product). In addition, the C-terminal part displays a cholesterol transferase activity that results by the covalent attachment of a cholesterol moiety to the C-terminal of the newly generated N-product.</text>
</comment>
<comment type="subcellular location">
    <molecule>Sonic hedgehog protein</molecule>
    <subcellularLocation>
        <location evidence="15">Endoplasmic reticulum membrane</location>
    </subcellularLocation>
    <subcellularLocation>
        <location evidence="15">Golgi apparatus membrane</location>
    </subcellularLocation>
</comment>
<comment type="subcellular location">
    <molecule>Protein hedgehog N-product</molecule>
    <subcellularLocation>
        <location evidence="15">Cell membrane</location>
        <topology evidence="15">Lipid-anchor</topology>
    </subcellularLocation>
</comment>
<dbReference type="SUPFAM" id="SSF51294">
    <property type="entry name" value="Hedgehog/intein (Hint) domain"/>
    <property type="match status" value="2"/>
</dbReference>
<keyword evidence="19" id="KW-1185">Reference proteome</keyword>
<dbReference type="GO" id="GO:0005509">
    <property type="term" value="F:calcium ion binding"/>
    <property type="evidence" value="ECO:0007669"/>
    <property type="project" value="TreeGrafter"/>
</dbReference>
<dbReference type="Gene3D" id="3.30.1380.10">
    <property type="match status" value="1"/>
</dbReference>
<dbReference type="GO" id="GO:0000139">
    <property type="term" value="C:Golgi membrane"/>
    <property type="evidence" value="ECO:0007669"/>
    <property type="project" value="UniProtKB-SubCell"/>
</dbReference>
<dbReference type="Pfam" id="PF01079">
    <property type="entry name" value="Hint"/>
    <property type="match status" value="2"/>
</dbReference>
<keyword evidence="10" id="KW-0106">Calcium</keyword>
<keyword evidence="13" id="KW-0449">Lipoprotein</keyword>
<dbReference type="InterPro" id="IPR003587">
    <property type="entry name" value="Hint_dom_N"/>
</dbReference>
<feature type="domain" description="Hint" evidence="17">
    <location>
        <begin position="148"/>
        <end position="326"/>
    </location>
</feature>
<dbReference type="SUPFAM" id="SSF55166">
    <property type="entry name" value="Hedgehog/DD-peptidase"/>
    <property type="match status" value="1"/>
</dbReference>
<feature type="domain" description="Hint" evidence="16">
    <location>
        <begin position="362"/>
        <end position="406"/>
    </location>
</feature>
<keyword evidence="7 15" id="KW-0732">Signal</keyword>
<dbReference type="InterPro" id="IPR001657">
    <property type="entry name" value="Hedgehog"/>
</dbReference>
<dbReference type="SMART" id="SM00306">
    <property type="entry name" value="HintN"/>
    <property type="match status" value="1"/>
</dbReference>
<dbReference type="GO" id="GO:0007224">
    <property type="term" value="P:smoothened signaling pathway"/>
    <property type="evidence" value="ECO:0007669"/>
    <property type="project" value="TreeGrafter"/>
</dbReference>
<comment type="caution">
    <text evidence="18">The sequence shown here is derived from an EMBL/GenBank/DDBJ whole genome shotgun (WGS) entry which is preliminary data.</text>
</comment>
<dbReference type="GO" id="GO:0016540">
    <property type="term" value="P:protein autoprocessing"/>
    <property type="evidence" value="ECO:0007669"/>
    <property type="project" value="InterPro"/>
</dbReference>
<dbReference type="GO" id="GO:0008233">
    <property type="term" value="F:peptidase activity"/>
    <property type="evidence" value="ECO:0007669"/>
    <property type="project" value="UniProtKB-UniRule"/>
</dbReference>